<reference evidence="1 2" key="1">
    <citation type="submission" date="2016-10" db="EMBL/GenBank/DDBJ databases">
        <authorList>
            <person name="de Groot N.N."/>
        </authorList>
    </citation>
    <scope>NUCLEOTIDE SEQUENCE [LARGE SCALE GENOMIC DNA]</scope>
    <source>
        <strain evidence="1 2">DSM 44993</strain>
    </source>
</reference>
<keyword evidence="2" id="KW-1185">Reference proteome</keyword>
<evidence type="ECO:0000313" key="2">
    <source>
        <dbReference type="Proteomes" id="UP000198582"/>
    </source>
</evidence>
<dbReference type="GO" id="GO:0016301">
    <property type="term" value="F:kinase activity"/>
    <property type="evidence" value="ECO:0007669"/>
    <property type="project" value="UniProtKB-KW"/>
</dbReference>
<organism evidence="1 2">
    <name type="scientific">Amycolatopsis saalfeldensis</name>
    <dbReference type="NCBI Taxonomy" id="394193"/>
    <lineage>
        <taxon>Bacteria</taxon>
        <taxon>Bacillati</taxon>
        <taxon>Actinomycetota</taxon>
        <taxon>Actinomycetes</taxon>
        <taxon>Pseudonocardiales</taxon>
        <taxon>Pseudonocardiaceae</taxon>
        <taxon>Amycolatopsis</taxon>
    </lineage>
</organism>
<dbReference type="EMBL" id="FOEF01000013">
    <property type="protein sequence ID" value="SEP49869.1"/>
    <property type="molecule type" value="Genomic_DNA"/>
</dbReference>
<dbReference type="AlphaFoldDB" id="A0A1H8YCH8"/>
<keyword evidence="1" id="KW-0808">Transferase</keyword>
<sequence>MEENAPLDREDAQLIEVRTAAIPHVVPTLRTIVADIAMRQDFDLDAVEDLRMAVDEACSMLLPSAADGKLTCVFSWIEGRIEVTVSVLSDAADHADATGLSWQLLSALATSARRTVTPVDGGYLSRIQLVRESEAARS</sequence>
<dbReference type="Proteomes" id="UP000198582">
    <property type="component" value="Unassembled WGS sequence"/>
</dbReference>
<accession>A0A1H8YCH8</accession>
<dbReference type="STRING" id="394193.SAMN04489732_113245"/>
<dbReference type="InterPro" id="IPR036890">
    <property type="entry name" value="HATPase_C_sf"/>
</dbReference>
<dbReference type="RefSeq" id="WP_091621820.1">
    <property type="nucleotide sequence ID" value="NZ_FOEF01000013.1"/>
</dbReference>
<keyword evidence="1" id="KW-0418">Kinase</keyword>
<dbReference type="OrthoDB" id="3694612at2"/>
<name>A0A1H8YCH8_9PSEU</name>
<gene>
    <name evidence="1" type="ORF">SAMN04489732_113245</name>
</gene>
<protein>
    <submittedName>
        <fullName evidence="1">Serine/threonine-protein kinase RsbW</fullName>
    </submittedName>
</protein>
<dbReference type="Gene3D" id="3.30.565.10">
    <property type="entry name" value="Histidine kinase-like ATPase, C-terminal domain"/>
    <property type="match status" value="1"/>
</dbReference>
<evidence type="ECO:0000313" key="1">
    <source>
        <dbReference type="EMBL" id="SEP49869.1"/>
    </source>
</evidence>
<proteinExistence type="predicted"/>